<dbReference type="SMART" id="SM00175">
    <property type="entry name" value="RAB"/>
    <property type="match status" value="1"/>
</dbReference>
<dbReference type="InterPro" id="IPR027417">
    <property type="entry name" value="P-loop_NTPase"/>
</dbReference>
<dbReference type="GO" id="GO:0016020">
    <property type="term" value="C:membrane"/>
    <property type="evidence" value="ECO:0007669"/>
    <property type="project" value="InterPro"/>
</dbReference>
<dbReference type="Gene3D" id="3.40.50.300">
    <property type="entry name" value="P-loop containing nucleotide triphosphate hydrolases"/>
    <property type="match status" value="1"/>
</dbReference>
<dbReference type="GO" id="GO:0003924">
    <property type="term" value="F:GTPase activity"/>
    <property type="evidence" value="ECO:0007669"/>
    <property type="project" value="InterPro"/>
</dbReference>
<organism evidence="3 4">
    <name type="scientific">Conidiobolus coronatus (strain ATCC 28846 / CBS 209.66 / NRRL 28638)</name>
    <name type="common">Delacroixia coronata</name>
    <dbReference type="NCBI Taxonomy" id="796925"/>
    <lineage>
        <taxon>Eukaryota</taxon>
        <taxon>Fungi</taxon>
        <taxon>Fungi incertae sedis</taxon>
        <taxon>Zoopagomycota</taxon>
        <taxon>Entomophthoromycotina</taxon>
        <taxon>Entomophthoromycetes</taxon>
        <taxon>Entomophthorales</taxon>
        <taxon>Ancylistaceae</taxon>
        <taxon>Conidiobolus</taxon>
    </lineage>
</organism>
<dbReference type="GO" id="GO:0005525">
    <property type="term" value="F:GTP binding"/>
    <property type="evidence" value="ECO:0007669"/>
    <property type="project" value="UniProtKB-KW"/>
</dbReference>
<name>A0A137NZD7_CONC2</name>
<dbReference type="InterPro" id="IPR005225">
    <property type="entry name" value="Small_GTP-bd"/>
</dbReference>
<dbReference type="InterPro" id="IPR001806">
    <property type="entry name" value="Small_GTPase"/>
</dbReference>
<dbReference type="NCBIfam" id="TIGR00231">
    <property type="entry name" value="small_GTP"/>
    <property type="match status" value="1"/>
</dbReference>
<dbReference type="FunFam" id="3.40.50.300:FF:001423">
    <property type="entry name" value="Ras family GTPase"/>
    <property type="match status" value="1"/>
</dbReference>
<evidence type="ECO:0000256" key="1">
    <source>
        <dbReference type="ARBA" id="ARBA00022741"/>
    </source>
</evidence>
<keyword evidence="4" id="KW-1185">Reference proteome</keyword>
<dbReference type="CDD" id="cd00876">
    <property type="entry name" value="Ras"/>
    <property type="match status" value="1"/>
</dbReference>
<dbReference type="OMA" id="NKRGCHC"/>
<dbReference type="SMART" id="SM00173">
    <property type="entry name" value="RAS"/>
    <property type="match status" value="1"/>
</dbReference>
<dbReference type="OrthoDB" id="5976022at2759"/>
<dbReference type="SUPFAM" id="SSF52540">
    <property type="entry name" value="P-loop containing nucleoside triphosphate hydrolases"/>
    <property type="match status" value="1"/>
</dbReference>
<proteinExistence type="predicted"/>
<sequence length="195" mass="21703">MLPGQKISLVVMGSGGVGKSAITISFINNQFMEEYDPTIEDSYSKNLFVDEVEYQLEITDTAGQEEYRGLWSDQFLQSADGFILVYSITLKSSFEELTFIRNQIMRVREDEQCPMIIVGNKCDLGDLREVQETEAKEWAKSINALQIESSAKSSINIGQIFTDVTREVIRLSNQPKASATAAETSDKAGGCCLIM</sequence>
<keyword evidence="2" id="KW-0342">GTP-binding</keyword>
<dbReference type="AlphaFoldDB" id="A0A137NZD7"/>
<dbReference type="InterPro" id="IPR020849">
    <property type="entry name" value="Small_GTPase_Ras-type"/>
</dbReference>
<dbReference type="GO" id="GO:0007165">
    <property type="term" value="P:signal transduction"/>
    <property type="evidence" value="ECO:0007669"/>
    <property type="project" value="InterPro"/>
</dbReference>
<keyword evidence="1" id="KW-0547">Nucleotide-binding</keyword>
<dbReference type="Proteomes" id="UP000070444">
    <property type="component" value="Unassembled WGS sequence"/>
</dbReference>
<dbReference type="PROSITE" id="PS51420">
    <property type="entry name" value="RHO"/>
    <property type="match status" value="1"/>
</dbReference>
<gene>
    <name evidence="3" type="ORF">CONCODRAFT_9851</name>
</gene>
<dbReference type="PROSITE" id="PS51421">
    <property type="entry name" value="RAS"/>
    <property type="match status" value="1"/>
</dbReference>
<dbReference type="PRINTS" id="PR00449">
    <property type="entry name" value="RASTRNSFRMNG"/>
</dbReference>
<reference evidence="3 4" key="1">
    <citation type="journal article" date="2015" name="Genome Biol. Evol.">
        <title>Phylogenomic analyses indicate that early fungi evolved digesting cell walls of algal ancestors of land plants.</title>
        <authorList>
            <person name="Chang Y."/>
            <person name="Wang S."/>
            <person name="Sekimoto S."/>
            <person name="Aerts A.L."/>
            <person name="Choi C."/>
            <person name="Clum A."/>
            <person name="LaButti K.M."/>
            <person name="Lindquist E.A."/>
            <person name="Yee Ngan C."/>
            <person name="Ohm R.A."/>
            <person name="Salamov A.A."/>
            <person name="Grigoriev I.V."/>
            <person name="Spatafora J.W."/>
            <person name="Berbee M.L."/>
        </authorList>
    </citation>
    <scope>NUCLEOTIDE SEQUENCE [LARGE SCALE GENOMIC DNA]</scope>
    <source>
        <strain evidence="3 4">NRRL 28638</strain>
    </source>
</reference>
<evidence type="ECO:0000313" key="3">
    <source>
        <dbReference type="EMBL" id="KXN67994.1"/>
    </source>
</evidence>
<evidence type="ECO:0000313" key="4">
    <source>
        <dbReference type="Proteomes" id="UP000070444"/>
    </source>
</evidence>
<dbReference type="PROSITE" id="PS51419">
    <property type="entry name" value="RAB"/>
    <property type="match status" value="1"/>
</dbReference>
<dbReference type="Pfam" id="PF00071">
    <property type="entry name" value="Ras"/>
    <property type="match status" value="1"/>
</dbReference>
<dbReference type="PANTHER" id="PTHR24070">
    <property type="entry name" value="RAS, DI-RAS, AND RHEB FAMILY MEMBERS OF SMALL GTPASE SUPERFAMILY"/>
    <property type="match status" value="1"/>
</dbReference>
<protein>
    <recommendedName>
        <fullName evidence="5">Ras-domain-containing protein</fullName>
    </recommendedName>
</protein>
<accession>A0A137NZD7</accession>
<dbReference type="STRING" id="796925.A0A137NZD7"/>
<evidence type="ECO:0000256" key="2">
    <source>
        <dbReference type="ARBA" id="ARBA00023134"/>
    </source>
</evidence>
<dbReference type="SMART" id="SM00174">
    <property type="entry name" value="RHO"/>
    <property type="match status" value="1"/>
</dbReference>
<dbReference type="EMBL" id="KQ964601">
    <property type="protein sequence ID" value="KXN67994.1"/>
    <property type="molecule type" value="Genomic_DNA"/>
</dbReference>
<evidence type="ECO:0008006" key="5">
    <source>
        <dbReference type="Google" id="ProtNLM"/>
    </source>
</evidence>